<comment type="similarity">
    <text evidence="2">Belongs to the CD36 family.</text>
</comment>
<feature type="transmembrane region" description="Helical" evidence="8">
    <location>
        <begin position="28"/>
        <end position="47"/>
    </location>
</feature>
<organism evidence="9 10">
    <name type="scientific">Rotaria magnacalcarata</name>
    <dbReference type="NCBI Taxonomy" id="392030"/>
    <lineage>
        <taxon>Eukaryota</taxon>
        <taxon>Metazoa</taxon>
        <taxon>Spiralia</taxon>
        <taxon>Gnathifera</taxon>
        <taxon>Rotifera</taxon>
        <taxon>Eurotatoria</taxon>
        <taxon>Bdelloidea</taxon>
        <taxon>Philodinida</taxon>
        <taxon>Philodinidae</taxon>
        <taxon>Rotaria</taxon>
    </lineage>
</organism>
<dbReference type="GO" id="GO:0005737">
    <property type="term" value="C:cytoplasm"/>
    <property type="evidence" value="ECO:0007669"/>
    <property type="project" value="TreeGrafter"/>
</dbReference>
<sequence>MEQSTSPPATPTNETKGQREMRSFLVRVIWKILLVCFLFAFVILFVLKWPDCQRWVHGKALEKIRLAPMSLGNTSWTIPPATTTRAYRLFDIKNYMTIMTDMKSPLMEFRETEPFLFKLAIKKNNVEWLDNNTKIHYSVERFFTRHGEYSKALLDQQGAFIDILRVMFRTKYGRVADSVFYMLGGNNAFNYSKAIDKLEGYISPMFAAISSRMQGPNRDKYGFIYRYNGTNGFNYTIRTGINDLTIKGQMVDFASEYTPFKTAFENWQTTIFDGMTFPILGNPTNRKVINVFQPDFCRPVQLRYNRTVSKFGFPHLHEYVLKLVDVEKCPEMDEFCPEADKIDITKCLSTEIPEETLYLTKPHLYGHNSSYTNVDFKPDFDKHESTIYFEPITGTPIQARLRIQLNTNAWIDRLTLNPDGSTDPSGTRAVRRFTPMVWIDQNITVNDEAIKTLKTLTVVLENINSVHQSLNILYTIIVFVSVIAIFIVVELILLTRRNKMTKSVLYEPAKDQEKELLSPSKPTAVAKA</sequence>
<keyword evidence="4 8" id="KW-1133">Transmembrane helix</keyword>
<evidence type="ECO:0000256" key="6">
    <source>
        <dbReference type="ARBA" id="ARBA00023180"/>
    </source>
</evidence>
<accession>A0A815HLU5</accession>
<evidence type="ECO:0000313" key="9">
    <source>
        <dbReference type="EMBL" id="CAF1355721.1"/>
    </source>
</evidence>
<feature type="transmembrane region" description="Helical" evidence="8">
    <location>
        <begin position="472"/>
        <end position="494"/>
    </location>
</feature>
<evidence type="ECO:0000256" key="5">
    <source>
        <dbReference type="ARBA" id="ARBA00023136"/>
    </source>
</evidence>
<comment type="subcellular location">
    <subcellularLocation>
        <location evidence="1">Membrane</location>
    </subcellularLocation>
</comment>
<proteinExistence type="inferred from homology"/>
<dbReference type="EMBL" id="CAJNOW010002535">
    <property type="protein sequence ID" value="CAF1355721.1"/>
    <property type="molecule type" value="Genomic_DNA"/>
</dbReference>
<name>A0A815HLU5_9BILA</name>
<dbReference type="PANTHER" id="PTHR11923">
    <property type="entry name" value="SCAVENGER RECEPTOR CLASS B TYPE-1 SR-B1"/>
    <property type="match status" value="1"/>
</dbReference>
<feature type="region of interest" description="Disordered" evidence="7">
    <location>
        <begin position="509"/>
        <end position="528"/>
    </location>
</feature>
<keyword evidence="6" id="KW-0325">Glycoprotein</keyword>
<evidence type="ECO:0000256" key="8">
    <source>
        <dbReference type="SAM" id="Phobius"/>
    </source>
</evidence>
<dbReference type="AlphaFoldDB" id="A0A815HLU5"/>
<dbReference type="InterPro" id="IPR002159">
    <property type="entry name" value="CD36_fam"/>
</dbReference>
<keyword evidence="3 8" id="KW-0812">Transmembrane</keyword>
<protein>
    <submittedName>
        <fullName evidence="9">Uncharacterized protein</fullName>
    </submittedName>
</protein>
<dbReference type="PANTHER" id="PTHR11923:SF51">
    <property type="entry name" value="LYSOSOME MEMBRANE PROTEIN 2"/>
    <property type="match status" value="1"/>
</dbReference>
<dbReference type="Proteomes" id="UP000663834">
    <property type="component" value="Unassembled WGS sequence"/>
</dbReference>
<evidence type="ECO:0000256" key="2">
    <source>
        <dbReference type="ARBA" id="ARBA00010532"/>
    </source>
</evidence>
<dbReference type="OrthoDB" id="10024078at2759"/>
<dbReference type="GO" id="GO:0016020">
    <property type="term" value="C:membrane"/>
    <property type="evidence" value="ECO:0007669"/>
    <property type="project" value="UniProtKB-SubCell"/>
</dbReference>
<dbReference type="GO" id="GO:0005044">
    <property type="term" value="F:scavenger receptor activity"/>
    <property type="evidence" value="ECO:0007669"/>
    <property type="project" value="TreeGrafter"/>
</dbReference>
<keyword evidence="5 8" id="KW-0472">Membrane</keyword>
<gene>
    <name evidence="9" type="ORF">KQP761_LOCUS7470</name>
</gene>
<comment type="caution">
    <text evidence="9">The sequence shown here is derived from an EMBL/GenBank/DDBJ whole genome shotgun (WGS) entry which is preliminary data.</text>
</comment>
<evidence type="ECO:0000256" key="4">
    <source>
        <dbReference type="ARBA" id="ARBA00022989"/>
    </source>
</evidence>
<evidence type="ECO:0000256" key="3">
    <source>
        <dbReference type="ARBA" id="ARBA00022692"/>
    </source>
</evidence>
<evidence type="ECO:0000256" key="1">
    <source>
        <dbReference type="ARBA" id="ARBA00004370"/>
    </source>
</evidence>
<reference evidence="9" key="1">
    <citation type="submission" date="2021-02" db="EMBL/GenBank/DDBJ databases">
        <authorList>
            <person name="Nowell W R."/>
        </authorList>
    </citation>
    <scope>NUCLEOTIDE SEQUENCE</scope>
</reference>
<evidence type="ECO:0000313" key="10">
    <source>
        <dbReference type="Proteomes" id="UP000663834"/>
    </source>
</evidence>
<evidence type="ECO:0000256" key="7">
    <source>
        <dbReference type="SAM" id="MobiDB-lite"/>
    </source>
</evidence>
<dbReference type="Pfam" id="PF01130">
    <property type="entry name" value="CD36"/>
    <property type="match status" value="1"/>
</dbReference>